<dbReference type="AlphaFoldDB" id="A0AAV6HDG1"/>
<dbReference type="Pfam" id="PF16218">
    <property type="entry name" value="Peptidase_C101"/>
    <property type="match status" value="1"/>
</dbReference>
<name>A0AAV6HDG1_9TELE</name>
<evidence type="ECO:0000256" key="2">
    <source>
        <dbReference type="ARBA" id="ARBA00010267"/>
    </source>
</evidence>
<feature type="region of interest" description="Linear diubiquitin binding" evidence="5">
    <location>
        <begin position="285"/>
        <end position="287"/>
    </location>
</feature>
<feature type="compositionally biased region" description="Basic and acidic residues" evidence="6">
    <location>
        <begin position="177"/>
        <end position="190"/>
    </location>
</feature>
<evidence type="ECO:0000256" key="1">
    <source>
        <dbReference type="ARBA" id="ARBA00004496"/>
    </source>
</evidence>
<reference evidence="7 8" key="1">
    <citation type="submission" date="2020-10" db="EMBL/GenBank/DDBJ databases">
        <title>Chromosome-scale genome assembly of the Allis shad, Alosa alosa.</title>
        <authorList>
            <person name="Margot Z."/>
            <person name="Christophe K."/>
            <person name="Cabau C."/>
            <person name="Louis A."/>
            <person name="Berthelot C."/>
            <person name="Parey E."/>
            <person name="Roest Crollius H."/>
            <person name="Montfort J."/>
            <person name="Robinson-Rechavi M."/>
            <person name="Bucao C."/>
            <person name="Bouchez O."/>
            <person name="Gislard M."/>
            <person name="Lluch J."/>
            <person name="Milhes M."/>
            <person name="Lampietro C."/>
            <person name="Lopez Roques C."/>
            <person name="Donnadieu C."/>
            <person name="Braasch I."/>
            <person name="Desvignes T."/>
            <person name="Postlethwait J."/>
            <person name="Bobe J."/>
            <person name="Guiguen Y."/>
        </authorList>
    </citation>
    <scope>NUCLEOTIDE SEQUENCE [LARGE SCALE GENOMIC DNA]</scope>
    <source>
        <strain evidence="7">M-15738</strain>
        <tissue evidence="7">Blood</tissue>
    </source>
</reference>
<accession>A0AAV6HDG1</accession>
<dbReference type="PANTHER" id="PTHR33662">
    <property type="entry name" value="OTU DEUBIQUITINASE WITH LINEAR LINKAGE-SPECIFICITY A-RELATED"/>
    <property type="match status" value="1"/>
</dbReference>
<evidence type="ECO:0000256" key="3">
    <source>
        <dbReference type="ARBA" id="ARBA00022490"/>
    </source>
</evidence>
<comment type="subcellular location">
    <subcellularLocation>
        <location evidence="1">Cytoplasm</location>
    </subcellularLocation>
</comment>
<feature type="site" description="Linear diubiquitin binding" evidence="5">
    <location>
        <position position="474"/>
    </location>
</feature>
<keyword evidence="8" id="KW-1185">Reference proteome</keyword>
<feature type="region of interest" description="Linear diubiquitin binding" evidence="5">
    <location>
        <begin position="496"/>
        <end position="498"/>
    </location>
</feature>
<feature type="region of interest" description="Linear diubiquitin binding" evidence="5">
    <location>
        <begin position="256"/>
        <end position="257"/>
    </location>
</feature>
<comment type="caution">
    <text evidence="7">The sequence shown here is derived from an EMBL/GenBank/DDBJ whole genome shotgun (WGS) entry which is preliminary data.</text>
</comment>
<proteinExistence type="inferred from homology"/>
<feature type="compositionally biased region" description="Polar residues" evidence="6">
    <location>
        <begin position="525"/>
        <end position="542"/>
    </location>
</feature>
<dbReference type="PRINTS" id="PR02055">
    <property type="entry name" value="PROTEINF105"/>
</dbReference>
<dbReference type="Proteomes" id="UP000823561">
    <property type="component" value="Chromosome 1"/>
</dbReference>
<gene>
    <name evidence="7" type="ORF">AALO_G00003060</name>
</gene>
<keyword evidence="3" id="KW-0963">Cytoplasm</keyword>
<evidence type="ECO:0000256" key="5">
    <source>
        <dbReference type="PIRSR" id="PIRSR623237-2"/>
    </source>
</evidence>
<feature type="active site" evidence="4">
    <location>
        <position position="287"/>
    </location>
</feature>
<evidence type="ECO:0000256" key="4">
    <source>
        <dbReference type="PIRSR" id="PIRSR623237-1"/>
    </source>
</evidence>
<sequence length="542" mass="61271">MGNCCGVQSENNLMNKHVLVKEKAENAGVVGKSDGTPRASVEEGYKSNAMPGNGSERTQVKSAVPRNEVHPVPVRTMLAVHLDPDGRRDSVKQDTRLQESTLGLPSTSHLDCLAKRAKIQECNRFGDDPNVNCSSLREGDAVESCKETAEPNNENLLRLARSMDKTTPAPLSTSQDKAAEQMRSEEQETNKLKVPVSSIMPEDDNSEEDLYRGEDEIEKERDAKDNTCPRIQAELVSEGQCSVEGPVELLSYSQREWRGSTAKSVLIRKGYEMISYDFEYLRRVRGDNYCALRATLFQLLTQSTQLPACIADHDFSLWPKQLLSVKDLVDQWRFPFGGRSTTGGVEHLEHYLQLLKRRWQEAVEARGQKDREALCQQVFQGGEEEYGLLETVKFLMLRTAVELHSASERGESVPEFCWLLFARDSSRCPRTLLTNHLLHVGSSGGLEQVEMFLLGYSLQQTIQVYRLYKADTEEFVTYYPDDHIEDWPHLCLLTEDDRHYNVPVPRAQKVSKRNSASRPVWREPSGTTPMHGHSNNTGKTYV</sequence>
<dbReference type="GO" id="GO:0005737">
    <property type="term" value="C:cytoplasm"/>
    <property type="evidence" value="ECO:0007669"/>
    <property type="project" value="UniProtKB-SubCell"/>
</dbReference>
<evidence type="ECO:0000313" key="7">
    <source>
        <dbReference type="EMBL" id="KAG5285409.1"/>
    </source>
</evidence>
<dbReference type="EMBL" id="JADWDJ010000001">
    <property type="protein sequence ID" value="KAG5285409.1"/>
    <property type="molecule type" value="Genomic_DNA"/>
</dbReference>
<protein>
    <submittedName>
        <fullName evidence="7">Uncharacterized protein</fullName>
    </submittedName>
</protein>
<feature type="active site" evidence="4">
    <location>
        <position position="499"/>
    </location>
</feature>
<dbReference type="InterPro" id="IPR023237">
    <property type="entry name" value="Otulin"/>
</dbReference>
<comment type="similarity">
    <text evidence="2">Belongs to the peptidase C65 family. Otulin subfamily.</text>
</comment>
<evidence type="ECO:0000313" key="8">
    <source>
        <dbReference type="Proteomes" id="UP000823561"/>
    </source>
</evidence>
<evidence type="ECO:0000256" key="6">
    <source>
        <dbReference type="SAM" id="MobiDB-lite"/>
    </source>
</evidence>
<feature type="region of interest" description="Disordered" evidence="6">
    <location>
        <begin position="29"/>
        <end position="57"/>
    </location>
</feature>
<feature type="region of interest" description="Disordered" evidence="6">
    <location>
        <begin position="505"/>
        <end position="542"/>
    </location>
</feature>
<dbReference type="PANTHER" id="PTHR33662:SF3">
    <property type="entry name" value="FIBROUS SHEATH CABYR-BINDING PROTEIN-LIKE-RELATED"/>
    <property type="match status" value="1"/>
</dbReference>
<dbReference type="GO" id="GO:1990108">
    <property type="term" value="P:protein linear deubiquitination"/>
    <property type="evidence" value="ECO:0007669"/>
    <property type="project" value="InterPro"/>
</dbReference>
<feature type="active site" description="Nucleophile" evidence="4">
    <location>
        <position position="290"/>
    </location>
</feature>
<dbReference type="PRINTS" id="PR02057">
    <property type="entry name" value="PROTEINF105B"/>
</dbReference>
<dbReference type="GO" id="GO:0004843">
    <property type="term" value="F:cysteine-type deubiquitinase activity"/>
    <property type="evidence" value="ECO:0007669"/>
    <property type="project" value="InterPro"/>
</dbReference>
<dbReference type="InterPro" id="IPR023235">
    <property type="entry name" value="FAM105"/>
</dbReference>
<organism evidence="7 8">
    <name type="scientific">Alosa alosa</name>
    <name type="common">allis shad</name>
    <dbReference type="NCBI Taxonomy" id="278164"/>
    <lineage>
        <taxon>Eukaryota</taxon>
        <taxon>Metazoa</taxon>
        <taxon>Chordata</taxon>
        <taxon>Craniata</taxon>
        <taxon>Vertebrata</taxon>
        <taxon>Euteleostomi</taxon>
        <taxon>Actinopterygii</taxon>
        <taxon>Neopterygii</taxon>
        <taxon>Teleostei</taxon>
        <taxon>Clupei</taxon>
        <taxon>Clupeiformes</taxon>
        <taxon>Clupeoidei</taxon>
        <taxon>Clupeidae</taxon>
        <taxon>Alosa</taxon>
    </lineage>
</organism>
<feature type="region of interest" description="Disordered" evidence="6">
    <location>
        <begin position="163"/>
        <end position="190"/>
    </location>
</feature>